<accession>A0AAD2E0K1</accession>
<proteinExistence type="predicted"/>
<keyword evidence="2" id="KW-1185">Reference proteome</keyword>
<dbReference type="Proteomes" id="UP000834106">
    <property type="component" value="Chromosome 10"/>
</dbReference>
<protein>
    <submittedName>
        <fullName evidence="1">Uncharacterized protein</fullName>
    </submittedName>
</protein>
<sequence length="148" mass="16912">MASPSGSPQQGGWFMFRYEEDRESPTDARNVLLMWRRYSGSDFSGQSQPSWWHLAGHPRWTNAGACNICRPKTSILCFLDSQCSGSFNSHILISLTYGFPFYFEVCVDFYFVYVCNLCIGHFSPLHLMNPSDFNIFCVLLLCLLSFSS</sequence>
<dbReference type="AlphaFoldDB" id="A0AAD2E0K1"/>
<organism evidence="1 2">
    <name type="scientific">Fraxinus pennsylvanica</name>
    <dbReference type="NCBI Taxonomy" id="56036"/>
    <lineage>
        <taxon>Eukaryota</taxon>
        <taxon>Viridiplantae</taxon>
        <taxon>Streptophyta</taxon>
        <taxon>Embryophyta</taxon>
        <taxon>Tracheophyta</taxon>
        <taxon>Spermatophyta</taxon>
        <taxon>Magnoliopsida</taxon>
        <taxon>eudicotyledons</taxon>
        <taxon>Gunneridae</taxon>
        <taxon>Pentapetalae</taxon>
        <taxon>asterids</taxon>
        <taxon>lamiids</taxon>
        <taxon>Lamiales</taxon>
        <taxon>Oleaceae</taxon>
        <taxon>Oleeae</taxon>
        <taxon>Fraxinus</taxon>
    </lineage>
</organism>
<evidence type="ECO:0000313" key="2">
    <source>
        <dbReference type="Proteomes" id="UP000834106"/>
    </source>
</evidence>
<dbReference type="EMBL" id="OU503045">
    <property type="protein sequence ID" value="CAI9770366.1"/>
    <property type="molecule type" value="Genomic_DNA"/>
</dbReference>
<gene>
    <name evidence="1" type="ORF">FPE_LOCUS17597</name>
</gene>
<name>A0AAD2E0K1_9LAMI</name>
<reference evidence="1" key="1">
    <citation type="submission" date="2023-05" db="EMBL/GenBank/DDBJ databases">
        <authorList>
            <person name="Huff M."/>
        </authorList>
    </citation>
    <scope>NUCLEOTIDE SEQUENCE</scope>
</reference>
<evidence type="ECO:0000313" key="1">
    <source>
        <dbReference type="EMBL" id="CAI9770366.1"/>
    </source>
</evidence>